<dbReference type="PANTHER" id="PTHR43394">
    <property type="entry name" value="ATP-DEPENDENT PERMEASE MDL1, MITOCHONDRIAL"/>
    <property type="match status" value="1"/>
</dbReference>
<evidence type="ECO:0000256" key="3">
    <source>
        <dbReference type="ARBA" id="ARBA00022692"/>
    </source>
</evidence>
<dbReference type="PROSITE" id="PS50893">
    <property type="entry name" value="ABC_TRANSPORTER_2"/>
    <property type="match status" value="1"/>
</dbReference>
<keyword evidence="6 9" id="KW-1133">Transmembrane helix</keyword>
<dbReference type="GO" id="GO:0015421">
    <property type="term" value="F:ABC-type oligopeptide transporter activity"/>
    <property type="evidence" value="ECO:0007669"/>
    <property type="project" value="TreeGrafter"/>
</dbReference>
<dbReference type="InterPro" id="IPR011527">
    <property type="entry name" value="ABC1_TM_dom"/>
</dbReference>
<evidence type="ECO:0000256" key="7">
    <source>
        <dbReference type="ARBA" id="ARBA00023136"/>
    </source>
</evidence>
<evidence type="ECO:0000256" key="2">
    <source>
        <dbReference type="ARBA" id="ARBA00022448"/>
    </source>
</evidence>
<evidence type="ECO:0000256" key="5">
    <source>
        <dbReference type="ARBA" id="ARBA00022840"/>
    </source>
</evidence>
<dbReference type="PROSITE" id="PS50929">
    <property type="entry name" value="ABC_TM1F"/>
    <property type="match status" value="1"/>
</dbReference>
<feature type="compositionally biased region" description="Polar residues" evidence="8">
    <location>
        <begin position="707"/>
        <end position="718"/>
    </location>
</feature>
<sequence length="815" mass="89343">MSSSSSSRNASNSLPKINGEYTRIEIDHESSGVPTEISQQSDINSILLNLKSNQINTNSSGNTEITPLIAGFTIQRNEYSSVKVQQHQSRQYSTTNSKNNSNPNLPDANSTTNSNASESDTLNSPDSNITSSGIDNKEATDSPSKNKFSLKLKSSYSSEEEKEQMKNYTTFTAWKKLILFAKNEYKLLGGAVCLLVVSSTVSMSVPFLFGKLIDMVTDPSFPMPYGLTTNQIFGGLASFFAVGAVANFGRVYMIRKAGESMIARLRTSLYSSMVKQDMTFFEKNRSGDLISRLTVDTTIVSKSITNNVSDGLRSTLSIIAGLSMMIYISPKLSLVMLLVIPPVAGYAVFYGKFVKKITQRTQQAVGDITKEAEERINNIRTVQAFGREAEEILSFGKASNYVYELGKREALASGLFYGSNGLVGNLSIILFLGIGGKMVMSNEISIGDLTSFMLYTGYVGSSLAGLTSFFSESMKGIGASMRLFYVLERQPKISSESNTEGIILDDCKGHITFDNVNFTYPSRPDTQIFRDLNMEIMPGTHVAIAGPSGKGKSTLALLLLRFYDVTGGSIKIDGYDLRDLNLKKWRSNLAIVPQEPALFATTIRNNLMYSNPNATEDELIDALKQANAYNFVFGFPKNLDTFVGERGVSLSGGQKQRIAIARALLTDPAILILDEATSALDSQSEQSVQQALDRLTSNRSNSGSSSTAAINQRTSLNDQQVMAKEDEEEAVMMEYNNLSKSPTPIPSPSRLDSLGNKVRRTSRTIITIAHRPSTLQKSDIVMVLGEHGNIVETGNYFELLSKQDSYFKKLLTTKE</sequence>
<accession>A0A1R1YE30</accession>
<dbReference type="EMBL" id="LSSN01000216">
    <property type="protein sequence ID" value="OMJ25157.1"/>
    <property type="molecule type" value="Genomic_DNA"/>
</dbReference>
<dbReference type="InterPro" id="IPR039421">
    <property type="entry name" value="Type_1_exporter"/>
</dbReference>
<dbReference type="PROSITE" id="PS00211">
    <property type="entry name" value="ABC_TRANSPORTER_1"/>
    <property type="match status" value="1"/>
</dbReference>
<feature type="domain" description="ABC transmembrane type-1" evidence="11">
    <location>
        <begin position="190"/>
        <end position="475"/>
    </location>
</feature>
<evidence type="ECO:0000256" key="8">
    <source>
        <dbReference type="SAM" id="MobiDB-lite"/>
    </source>
</evidence>
<feature type="compositionally biased region" description="Polar residues" evidence="8">
    <location>
        <begin position="81"/>
        <end position="92"/>
    </location>
</feature>
<dbReference type="InterPro" id="IPR036640">
    <property type="entry name" value="ABC1_TM_sf"/>
</dbReference>
<feature type="domain" description="ABC transporter" evidence="10">
    <location>
        <begin position="511"/>
        <end position="812"/>
    </location>
</feature>
<evidence type="ECO:0000256" key="6">
    <source>
        <dbReference type="ARBA" id="ARBA00022989"/>
    </source>
</evidence>
<dbReference type="SUPFAM" id="SSF90123">
    <property type="entry name" value="ABC transporter transmembrane region"/>
    <property type="match status" value="1"/>
</dbReference>
<dbReference type="GO" id="GO:0016887">
    <property type="term" value="F:ATP hydrolysis activity"/>
    <property type="evidence" value="ECO:0007669"/>
    <property type="project" value="InterPro"/>
</dbReference>
<feature type="compositionally biased region" description="Low complexity" evidence="8">
    <location>
        <begin position="697"/>
        <end position="706"/>
    </location>
</feature>
<comment type="caution">
    <text evidence="12">The sequence shown here is derived from an EMBL/GenBank/DDBJ whole genome shotgun (WGS) entry which is preliminary data.</text>
</comment>
<dbReference type="CDD" id="cd18573">
    <property type="entry name" value="ABC_6TM_ABCB10_like"/>
    <property type="match status" value="1"/>
</dbReference>
<protein>
    <submittedName>
        <fullName evidence="12">ATP-dependent permease MDL1, mitochondrial</fullName>
    </submittedName>
</protein>
<feature type="compositionally biased region" description="Low complexity" evidence="8">
    <location>
        <begin position="93"/>
        <end position="117"/>
    </location>
</feature>
<evidence type="ECO:0000256" key="9">
    <source>
        <dbReference type="SAM" id="Phobius"/>
    </source>
</evidence>
<dbReference type="Pfam" id="PF00664">
    <property type="entry name" value="ABC_membrane"/>
    <property type="match status" value="1"/>
</dbReference>
<name>A0A1R1YE30_9FUNG</name>
<evidence type="ECO:0000313" key="13">
    <source>
        <dbReference type="Proteomes" id="UP000187283"/>
    </source>
</evidence>
<evidence type="ECO:0000256" key="1">
    <source>
        <dbReference type="ARBA" id="ARBA00004141"/>
    </source>
</evidence>
<feature type="compositionally biased region" description="Polar residues" evidence="8">
    <location>
        <begin position="118"/>
        <end position="134"/>
    </location>
</feature>
<feature type="transmembrane region" description="Helical" evidence="9">
    <location>
        <begin position="334"/>
        <end position="353"/>
    </location>
</feature>
<dbReference type="Gene3D" id="1.20.1560.10">
    <property type="entry name" value="ABC transporter type 1, transmembrane domain"/>
    <property type="match status" value="1"/>
</dbReference>
<feature type="transmembrane region" description="Helical" evidence="9">
    <location>
        <begin position="311"/>
        <end position="328"/>
    </location>
</feature>
<dbReference type="Proteomes" id="UP000187283">
    <property type="component" value="Unassembled WGS sequence"/>
</dbReference>
<feature type="region of interest" description="Disordered" evidence="8">
    <location>
        <begin position="690"/>
        <end position="718"/>
    </location>
</feature>
<dbReference type="STRING" id="133412.A0A1R1YE30"/>
<keyword evidence="5" id="KW-0067">ATP-binding</keyword>
<feature type="transmembrane region" description="Helical" evidence="9">
    <location>
        <begin position="229"/>
        <end position="248"/>
    </location>
</feature>
<organism evidence="12 13">
    <name type="scientific">Smittium culicis</name>
    <dbReference type="NCBI Taxonomy" id="133412"/>
    <lineage>
        <taxon>Eukaryota</taxon>
        <taxon>Fungi</taxon>
        <taxon>Fungi incertae sedis</taxon>
        <taxon>Zoopagomycota</taxon>
        <taxon>Kickxellomycotina</taxon>
        <taxon>Harpellomycetes</taxon>
        <taxon>Harpellales</taxon>
        <taxon>Legeriomycetaceae</taxon>
        <taxon>Smittium</taxon>
    </lineage>
</organism>
<dbReference type="AlphaFoldDB" id="A0A1R1YE30"/>
<dbReference type="InterPro" id="IPR003439">
    <property type="entry name" value="ABC_transporter-like_ATP-bd"/>
</dbReference>
<dbReference type="PANTHER" id="PTHR43394:SF1">
    <property type="entry name" value="ATP-BINDING CASSETTE SUB-FAMILY B MEMBER 10, MITOCHONDRIAL"/>
    <property type="match status" value="1"/>
</dbReference>
<proteinExistence type="predicted"/>
<evidence type="ECO:0000313" key="12">
    <source>
        <dbReference type="EMBL" id="OMJ25157.1"/>
    </source>
</evidence>
<feature type="region of interest" description="Disordered" evidence="8">
    <location>
        <begin position="81"/>
        <end position="147"/>
    </location>
</feature>
<dbReference type="FunFam" id="1.20.1560.10:FF:000058">
    <property type="entry name" value="ABC transporter B family member 25"/>
    <property type="match status" value="1"/>
</dbReference>
<dbReference type="InterPro" id="IPR003593">
    <property type="entry name" value="AAA+_ATPase"/>
</dbReference>
<keyword evidence="7 9" id="KW-0472">Membrane</keyword>
<dbReference type="InterPro" id="IPR027417">
    <property type="entry name" value="P-loop_NTPase"/>
</dbReference>
<reference evidence="12 13" key="1">
    <citation type="submission" date="2017-01" db="EMBL/GenBank/DDBJ databases">
        <authorList>
            <person name="Mah S.A."/>
            <person name="Swanson W.J."/>
            <person name="Moy G.W."/>
            <person name="Vacquier V.D."/>
        </authorList>
    </citation>
    <scope>NUCLEOTIDE SEQUENCE [LARGE SCALE GENOMIC DNA]</scope>
    <source>
        <strain evidence="12 13">GSMNP</strain>
    </source>
</reference>
<keyword evidence="4" id="KW-0547">Nucleotide-binding</keyword>
<dbReference type="GO" id="GO:0005743">
    <property type="term" value="C:mitochondrial inner membrane"/>
    <property type="evidence" value="ECO:0007669"/>
    <property type="project" value="TreeGrafter"/>
</dbReference>
<evidence type="ECO:0000259" key="11">
    <source>
        <dbReference type="PROSITE" id="PS50929"/>
    </source>
</evidence>
<keyword evidence="13" id="KW-1185">Reference proteome</keyword>
<dbReference type="SUPFAM" id="SSF52540">
    <property type="entry name" value="P-loop containing nucleoside triphosphate hydrolases"/>
    <property type="match status" value="2"/>
</dbReference>
<dbReference type="Gene3D" id="3.40.50.300">
    <property type="entry name" value="P-loop containing nucleotide triphosphate hydrolases"/>
    <property type="match status" value="2"/>
</dbReference>
<feature type="transmembrane region" description="Helical" evidence="9">
    <location>
        <begin position="452"/>
        <end position="471"/>
    </location>
</feature>
<evidence type="ECO:0000256" key="4">
    <source>
        <dbReference type="ARBA" id="ARBA00022741"/>
    </source>
</evidence>
<dbReference type="OrthoDB" id="6500128at2759"/>
<dbReference type="SMART" id="SM00382">
    <property type="entry name" value="AAA"/>
    <property type="match status" value="1"/>
</dbReference>
<keyword evidence="3 9" id="KW-0812">Transmembrane</keyword>
<keyword evidence="2" id="KW-0813">Transport</keyword>
<feature type="transmembrane region" description="Helical" evidence="9">
    <location>
        <begin position="185"/>
        <end position="209"/>
    </location>
</feature>
<dbReference type="GO" id="GO:0090374">
    <property type="term" value="P:oligopeptide export from mitochondrion"/>
    <property type="evidence" value="ECO:0007669"/>
    <property type="project" value="TreeGrafter"/>
</dbReference>
<dbReference type="InterPro" id="IPR017871">
    <property type="entry name" value="ABC_transporter-like_CS"/>
</dbReference>
<dbReference type="GO" id="GO:0005524">
    <property type="term" value="F:ATP binding"/>
    <property type="evidence" value="ECO:0007669"/>
    <property type="project" value="UniProtKB-KW"/>
</dbReference>
<dbReference type="Pfam" id="PF00005">
    <property type="entry name" value="ABC_tran"/>
    <property type="match status" value="1"/>
</dbReference>
<feature type="transmembrane region" description="Helical" evidence="9">
    <location>
        <begin position="415"/>
        <end position="440"/>
    </location>
</feature>
<gene>
    <name evidence="12" type="ORF">AYI70_g1093</name>
</gene>
<evidence type="ECO:0000259" key="10">
    <source>
        <dbReference type="PROSITE" id="PS50893"/>
    </source>
</evidence>
<comment type="subcellular location">
    <subcellularLocation>
        <location evidence="1">Membrane</location>
        <topology evidence="1">Multi-pass membrane protein</topology>
    </subcellularLocation>
</comment>